<dbReference type="EMBL" id="SMMG02000001">
    <property type="protein sequence ID" value="KAA3486766.1"/>
    <property type="molecule type" value="Genomic_DNA"/>
</dbReference>
<keyword evidence="2" id="KW-1185">Reference proteome</keyword>
<dbReference type="Proteomes" id="UP000325315">
    <property type="component" value="Unassembled WGS sequence"/>
</dbReference>
<comment type="caution">
    <text evidence="1">The sequence shown here is derived from an EMBL/GenBank/DDBJ whole genome shotgun (WGS) entry which is preliminary data.</text>
</comment>
<organism evidence="1 2">
    <name type="scientific">Gossypium australe</name>
    <dbReference type="NCBI Taxonomy" id="47621"/>
    <lineage>
        <taxon>Eukaryota</taxon>
        <taxon>Viridiplantae</taxon>
        <taxon>Streptophyta</taxon>
        <taxon>Embryophyta</taxon>
        <taxon>Tracheophyta</taxon>
        <taxon>Spermatophyta</taxon>
        <taxon>Magnoliopsida</taxon>
        <taxon>eudicotyledons</taxon>
        <taxon>Gunneridae</taxon>
        <taxon>Pentapetalae</taxon>
        <taxon>rosids</taxon>
        <taxon>malvids</taxon>
        <taxon>Malvales</taxon>
        <taxon>Malvaceae</taxon>
        <taxon>Malvoideae</taxon>
        <taxon>Gossypium</taxon>
    </lineage>
</organism>
<accession>A0A5B6WZD4</accession>
<gene>
    <name evidence="1" type="ORF">EPI10_030642</name>
</gene>
<dbReference type="AlphaFoldDB" id="A0A5B6WZD4"/>
<proteinExistence type="predicted"/>
<evidence type="ECO:0000313" key="1">
    <source>
        <dbReference type="EMBL" id="KAA3486766.1"/>
    </source>
</evidence>
<sequence length="126" mass="14577">MLNWEICLRLPGRMSGQLKEFFGERLMLEGRHGGSTFNEDTAKKILEIPLAETIYDDFQGPSNNFVQTEIRNFYRKLWNLQLPPKISWNYIPTLSILKNKKVAVELFVPVVTTPMKIVITFSSTLL</sequence>
<reference evidence="2" key="1">
    <citation type="journal article" date="2019" name="Plant Biotechnol. J.">
        <title>Genome sequencing of the Australian wild diploid species Gossypium australe highlights disease resistance and delayed gland morphogenesis.</title>
        <authorList>
            <person name="Cai Y."/>
            <person name="Cai X."/>
            <person name="Wang Q."/>
            <person name="Wang P."/>
            <person name="Zhang Y."/>
            <person name="Cai C."/>
            <person name="Xu Y."/>
            <person name="Wang K."/>
            <person name="Zhou Z."/>
            <person name="Wang C."/>
            <person name="Geng S."/>
            <person name="Li B."/>
            <person name="Dong Q."/>
            <person name="Hou Y."/>
            <person name="Wang H."/>
            <person name="Ai P."/>
            <person name="Liu Z."/>
            <person name="Yi F."/>
            <person name="Sun M."/>
            <person name="An G."/>
            <person name="Cheng J."/>
            <person name="Zhang Y."/>
            <person name="Shi Q."/>
            <person name="Xie Y."/>
            <person name="Shi X."/>
            <person name="Chang Y."/>
            <person name="Huang F."/>
            <person name="Chen Y."/>
            <person name="Hong S."/>
            <person name="Mi L."/>
            <person name="Sun Q."/>
            <person name="Zhang L."/>
            <person name="Zhou B."/>
            <person name="Peng R."/>
            <person name="Zhang X."/>
            <person name="Liu F."/>
        </authorList>
    </citation>
    <scope>NUCLEOTIDE SEQUENCE [LARGE SCALE GENOMIC DNA]</scope>
    <source>
        <strain evidence="2">cv. PA1801</strain>
    </source>
</reference>
<name>A0A5B6WZD4_9ROSI</name>
<evidence type="ECO:0000313" key="2">
    <source>
        <dbReference type="Proteomes" id="UP000325315"/>
    </source>
</evidence>
<protein>
    <submittedName>
        <fullName evidence="1">Uncharacterized protein</fullName>
    </submittedName>
</protein>